<comment type="caution">
    <text evidence="12">The sequence shown here is derived from an EMBL/GenBank/DDBJ whole genome shotgun (WGS) entry which is preliminary data.</text>
</comment>
<dbReference type="GO" id="GO:0071555">
    <property type="term" value="P:cell wall organization"/>
    <property type="evidence" value="ECO:0007669"/>
    <property type="project" value="UniProtKB-KW"/>
</dbReference>
<dbReference type="GO" id="GO:0005524">
    <property type="term" value="F:ATP binding"/>
    <property type="evidence" value="ECO:0007669"/>
    <property type="project" value="InterPro"/>
</dbReference>
<comment type="subcellular location">
    <subcellularLocation>
        <location evidence="8">Cytoplasm</location>
    </subcellularLocation>
</comment>
<dbReference type="Pfam" id="PF02875">
    <property type="entry name" value="Mur_ligase_C"/>
    <property type="match status" value="1"/>
</dbReference>
<keyword evidence="4 8" id="KW-0133">Cell shape</keyword>
<evidence type="ECO:0000313" key="12">
    <source>
        <dbReference type="EMBL" id="MBN8251924.1"/>
    </source>
</evidence>
<keyword evidence="12" id="KW-0436">Ligase</keyword>
<keyword evidence="7 8" id="KW-0961">Cell wall biogenesis/degradation</keyword>
<sequence>MILNFEQLPDIQIKQLVGPTSQRVLHLAYHSKYVKNSSLFFSMKGENADGYQFIEEAIQKGAVGVFGSVHHCFQQLHDKYPHCTFIVVDDVRKTMAKISKFYFQQADEKLKTIGVTGTNGKTTVAAYVRSLLTLLRLPTGSIGTTGIWSSHKKLTYQKSTPTTPESIDLHQIFHDLETFGDEAAVMEVSSIAIDQKRVEGILFDVAIHTNFSEEHLEYHKTMEHYKNCKMKLFEQAKTAVINVDDDLMGKDLLQLFKNPMVTYSLNKNSNATLRADSISVEEKGTTFELHYNDNIYPVTVPVFGEYNIANVLSAIGTALLLNFHIEDILNVLPQLASPEGRFQVIEGPQNQKIILDYAHTPVALTRLLQEVKKLTYNRLIVMIAGIGIRDFNKMPKMASIIEGQVDEVVVTVDHPGFHNPNDIIDQVFTGFAHPNASNLHRAPTRREGVLKSLELGGANDVILLTSGCINGSQIVKGEYIPHSDEAIIESYYVAL</sequence>
<dbReference type="Proteomes" id="UP000664578">
    <property type="component" value="Unassembled WGS sequence"/>
</dbReference>
<dbReference type="EMBL" id="JAEMWV010000004">
    <property type="protein sequence ID" value="MBN8251924.1"/>
    <property type="molecule type" value="Genomic_DNA"/>
</dbReference>
<comment type="pathway">
    <text evidence="1 8">Cell wall biogenesis; peptidoglycan biosynthesis.</text>
</comment>
<evidence type="ECO:0000256" key="5">
    <source>
        <dbReference type="ARBA" id="ARBA00022984"/>
    </source>
</evidence>
<dbReference type="InterPro" id="IPR000713">
    <property type="entry name" value="Mur_ligase_N"/>
</dbReference>
<gene>
    <name evidence="12" type="ORF">JF537_10060</name>
</gene>
<dbReference type="PANTHER" id="PTHR23135">
    <property type="entry name" value="MUR LIGASE FAMILY MEMBER"/>
    <property type="match status" value="1"/>
</dbReference>
<dbReference type="EC" id="6.3.2.13" evidence="12"/>
<dbReference type="SUPFAM" id="SSF53244">
    <property type="entry name" value="MurD-like peptide ligases, peptide-binding domain"/>
    <property type="match status" value="1"/>
</dbReference>
<dbReference type="InterPro" id="IPR004101">
    <property type="entry name" value="Mur_ligase_C"/>
</dbReference>
<keyword evidence="3 8" id="KW-0132">Cell division</keyword>
<keyword evidence="6 8" id="KW-0131">Cell cycle</keyword>
<dbReference type="Gene3D" id="3.40.1190.10">
    <property type="entry name" value="Mur-like, catalytic domain"/>
    <property type="match status" value="1"/>
</dbReference>
<feature type="domain" description="Mur ligase N-terminal catalytic" evidence="9">
    <location>
        <begin position="29"/>
        <end position="100"/>
    </location>
</feature>
<dbReference type="PANTHER" id="PTHR23135:SF4">
    <property type="entry name" value="UDP-N-ACETYLMURAMOYL-L-ALANYL-D-GLUTAMATE--2,6-DIAMINOPIMELATE LIGASE MURE HOMOLOG, CHLOROPLASTIC"/>
    <property type="match status" value="1"/>
</dbReference>
<evidence type="ECO:0000256" key="1">
    <source>
        <dbReference type="ARBA" id="ARBA00004752"/>
    </source>
</evidence>
<dbReference type="InterPro" id="IPR035911">
    <property type="entry name" value="MurE/MurF_N"/>
</dbReference>
<evidence type="ECO:0000256" key="7">
    <source>
        <dbReference type="ARBA" id="ARBA00023316"/>
    </source>
</evidence>
<dbReference type="Gene3D" id="3.90.190.20">
    <property type="entry name" value="Mur ligase, C-terminal domain"/>
    <property type="match status" value="1"/>
</dbReference>
<evidence type="ECO:0000256" key="6">
    <source>
        <dbReference type="ARBA" id="ARBA00023306"/>
    </source>
</evidence>
<dbReference type="Gene3D" id="3.40.1390.10">
    <property type="entry name" value="MurE/MurF, N-terminal domain"/>
    <property type="match status" value="1"/>
</dbReference>
<dbReference type="GO" id="GO:0005737">
    <property type="term" value="C:cytoplasm"/>
    <property type="evidence" value="ECO:0007669"/>
    <property type="project" value="UniProtKB-SubCell"/>
</dbReference>
<dbReference type="SUPFAM" id="SSF53623">
    <property type="entry name" value="MurD-like peptide ligases, catalytic domain"/>
    <property type="match status" value="1"/>
</dbReference>
<dbReference type="GO" id="GO:0051301">
    <property type="term" value="P:cell division"/>
    <property type="evidence" value="ECO:0007669"/>
    <property type="project" value="UniProtKB-KW"/>
</dbReference>
<dbReference type="GO" id="GO:0009252">
    <property type="term" value="P:peptidoglycan biosynthetic process"/>
    <property type="evidence" value="ECO:0007669"/>
    <property type="project" value="UniProtKB-UniPathway"/>
</dbReference>
<dbReference type="RefSeq" id="WP_119542919.1">
    <property type="nucleotide sequence ID" value="NZ_CP090431.1"/>
</dbReference>
<evidence type="ECO:0000259" key="9">
    <source>
        <dbReference type="Pfam" id="PF01225"/>
    </source>
</evidence>
<dbReference type="InterPro" id="IPR036615">
    <property type="entry name" value="Mur_ligase_C_dom_sf"/>
</dbReference>
<evidence type="ECO:0000256" key="8">
    <source>
        <dbReference type="RuleBase" id="RU004135"/>
    </source>
</evidence>
<dbReference type="GO" id="GO:0008360">
    <property type="term" value="P:regulation of cell shape"/>
    <property type="evidence" value="ECO:0007669"/>
    <property type="project" value="UniProtKB-KW"/>
</dbReference>
<dbReference type="NCBIfam" id="NF001126">
    <property type="entry name" value="PRK00139.1-4"/>
    <property type="match status" value="1"/>
</dbReference>
<organism evidence="12 13">
    <name type="scientific">Priestia flexa</name>
    <dbReference type="NCBI Taxonomy" id="86664"/>
    <lineage>
        <taxon>Bacteria</taxon>
        <taxon>Bacillati</taxon>
        <taxon>Bacillota</taxon>
        <taxon>Bacilli</taxon>
        <taxon>Bacillales</taxon>
        <taxon>Bacillaceae</taxon>
        <taxon>Priestia</taxon>
    </lineage>
</organism>
<reference evidence="12" key="1">
    <citation type="submission" date="2020-12" db="EMBL/GenBank/DDBJ databases">
        <title>PHA producing bacteria isolated from mangrove.</title>
        <authorList>
            <person name="Zheng W."/>
            <person name="Yu S."/>
            <person name="Huang Y."/>
        </authorList>
    </citation>
    <scope>NUCLEOTIDE SEQUENCE</scope>
    <source>
        <strain evidence="12">GN22-4</strain>
    </source>
</reference>
<evidence type="ECO:0000313" key="13">
    <source>
        <dbReference type="Proteomes" id="UP000664578"/>
    </source>
</evidence>
<evidence type="ECO:0000256" key="3">
    <source>
        <dbReference type="ARBA" id="ARBA00022618"/>
    </source>
</evidence>
<evidence type="ECO:0000256" key="4">
    <source>
        <dbReference type="ARBA" id="ARBA00022960"/>
    </source>
</evidence>
<dbReference type="GO" id="GO:0008765">
    <property type="term" value="F:UDP-N-acetylmuramoylalanyl-D-glutamate-2,6-diaminopimelate ligase activity"/>
    <property type="evidence" value="ECO:0007669"/>
    <property type="project" value="UniProtKB-EC"/>
</dbReference>
<dbReference type="InterPro" id="IPR013221">
    <property type="entry name" value="Mur_ligase_cen"/>
</dbReference>
<dbReference type="InterPro" id="IPR005761">
    <property type="entry name" value="UDP-N-AcMur-Glu-dNH2Pim_ligase"/>
</dbReference>
<dbReference type="UniPathway" id="UPA00219"/>
<protein>
    <submittedName>
        <fullName evidence="12">UDP-N-acetylmuramoyl-L-alanyl-D-glutamate--2, 6-diaminopimelate ligase</fullName>
        <ecNumber evidence="12">6.3.2.13</ecNumber>
    </submittedName>
</protein>
<feature type="domain" description="Mur ligase C-terminal" evidence="10">
    <location>
        <begin position="340"/>
        <end position="466"/>
    </location>
</feature>
<dbReference type="AlphaFoldDB" id="A0A8I1MGT2"/>
<evidence type="ECO:0000259" key="10">
    <source>
        <dbReference type="Pfam" id="PF02875"/>
    </source>
</evidence>
<dbReference type="NCBIfam" id="TIGR01085">
    <property type="entry name" value="murE"/>
    <property type="match status" value="1"/>
</dbReference>
<dbReference type="Pfam" id="PF01225">
    <property type="entry name" value="Mur_ligase"/>
    <property type="match status" value="1"/>
</dbReference>
<dbReference type="GeneID" id="93682960"/>
<proteinExistence type="inferred from homology"/>
<feature type="domain" description="Mur ligase central" evidence="11">
    <location>
        <begin position="115"/>
        <end position="317"/>
    </location>
</feature>
<keyword evidence="5 8" id="KW-0573">Peptidoglycan synthesis</keyword>
<accession>A0A8I1MGT2</accession>
<dbReference type="SUPFAM" id="SSF63418">
    <property type="entry name" value="MurE/MurF N-terminal domain"/>
    <property type="match status" value="1"/>
</dbReference>
<evidence type="ECO:0000256" key="2">
    <source>
        <dbReference type="ARBA" id="ARBA00005898"/>
    </source>
</evidence>
<dbReference type="InterPro" id="IPR036565">
    <property type="entry name" value="Mur-like_cat_sf"/>
</dbReference>
<name>A0A8I1MGT2_9BACI</name>
<evidence type="ECO:0000259" key="11">
    <source>
        <dbReference type="Pfam" id="PF08245"/>
    </source>
</evidence>
<dbReference type="Pfam" id="PF08245">
    <property type="entry name" value="Mur_ligase_M"/>
    <property type="match status" value="1"/>
</dbReference>
<comment type="similarity">
    <text evidence="2">Belongs to the MurCDEF family. MurE subfamily.</text>
</comment>